<gene>
    <name evidence="1" type="ORF">O181_085072</name>
</gene>
<organism evidence="1 2">
    <name type="scientific">Austropuccinia psidii MF-1</name>
    <dbReference type="NCBI Taxonomy" id="1389203"/>
    <lineage>
        <taxon>Eukaryota</taxon>
        <taxon>Fungi</taxon>
        <taxon>Dikarya</taxon>
        <taxon>Basidiomycota</taxon>
        <taxon>Pucciniomycotina</taxon>
        <taxon>Pucciniomycetes</taxon>
        <taxon>Pucciniales</taxon>
        <taxon>Sphaerophragmiaceae</taxon>
        <taxon>Austropuccinia</taxon>
    </lineage>
</organism>
<dbReference type="Proteomes" id="UP000765509">
    <property type="component" value="Unassembled WGS sequence"/>
</dbReference>
<protein>
    <submittedName>
        <fullName evidence="1">Uncharacterized protein</fullName>
    </submittedName>
</protein>
<proteinExistence type="predicted"/>
<accession>A0A9Q3FXE2</accession>
<keyword evidence="2" id="KW-1185">Reference proteome</keyword>
<name>A0A9Q3FXE2_9BASI</name>
<dbReference type="AlphaFoldDB" id="A0A9Q3FXE2"/>
<sequence length="102" mass="11402">MTYAPTAPSYVVDEIQTGKNSSDVVDEIQAEECLSDMVDETHAEEVPHPNELELKQQMKITGPCHQTLIFSNINNTNILPYGKKANSYFTQAIYAQTPTKQP</sequence>
<dbReference type="EMBL" id="AVOT02050236">
    <property type="protein sequence ID" value="MBW0545357.1"/>
    <property type="molecule type" value="Genomic_DNA"/>
</dbReference>
<evidence type="ECO:0000313" key="1">
    <source>
        <dbReference type="EMBL" id="MBW0545357.1"/>
    </source>
</evidence>
<evidence type="ECO:0000313" key="2">
    <source>
        <dbReference type="Proteomes" id="UP000765509"/>
    </source>
</evidence>
<comment type="caution">
    <text evidence="1">The sequence shown here is derived from an EMBL/GenBank/DDBJ whole genome shotgun (WGS) entry which is preliminary data.</text>
</comment>
<reference evidence="1" key="1">
    <citation type="submission" date="2021-03" db="EMBL/GenBank/DDBJ databases">
        <title>Draft genome sequence of rust myrtle Austropuccinia psidii MF-1, a brazilian biotype.</title>
        <authorList>
            <person name="Quecine M.C."/>
            <person name="Pachon D.M.R."/>
            <person name="Bonatelli M.L."/>
            <person name="Correr F.H."/>
            <person name="Franceschini L.M."/>
            <person name="Leite T.F."/>
            <person name="Margarido G.R.A."/>
            <person name="Almeida C.A."/>
            <person name="Ferrarezi J.A."/>
            <person name="Labate C.A."/>
        </authorList>
    </citation>
    <scope>NUCLEOTIDE SEQUENCE</scope>
    <source>
        <strain evidence="1">MF-1</strain>
    </source>
</reference>